<name>A0A1E4RF64_9ASCO</name>
<dbReference type="PANTHER" id="PTHR28063">
    <property type="entry name" value="RNA POLYMERASE II NUCLEAR LOCALIZATION PROTEIN IWR1"/>
    <property type="match status" value="1"/>
</dbReference>
<dbReference type="Pfam" id="PF08574">
    <property type="entry name" value="Iwr1"/>
    <property type="match status" value="1"/>
</dbReference>
<dbReference type="AlphaFoldDB" id="A0A1E4RF64"/>
<dbReference type="PANTHER" id="PTHR28063:SF1">
    <property type="entry name" value="RNA POLYMERASE II NUCLEAR LOCALIZATION PROTEIN IWR1"/>
    <property type="match status" value="1"/>
</dbReference>
<evidence type="ECO:0000313" key="5">
    <source>
        <dbReference type="Proteomes" id="UP000095085"/>
    </source>
</evidence>
<dbReference type="InterPro" id="IPR013883">
    <property type="entry name" value="TF_Iwr1_dom"/>
</dbReference>
<evidence type="ECO:0000313" key="4">
    <source>
        <dbReference type="EMBL" id="ODV65883.1"/>
    </source>
</evidence>
<comment type="similarity">
    <text evidence="1">Belongs to the IWR1/SLC7A6OS family.</text>
</comment>
<dbReference type="EMBL" id="KV454543">
    <property type="protein sequence ID" value="ODV65883.1"/>
    <property type="molecule type" value="Genomic_DNA"/>
</dbReference>
<sequence length="347" mass="39378">MSFQQPPQILRIKRKRGQDPLQALILEERRPAKRSKPSSPVSSTTISRAQTPVSEPSNIYFALTRTDESSNIDESAIQSILSEASKPDGNDVTNIRKRKFVIPKTQTEEDTYIPNELSDMVNSFLNVNEADQPKRKRRTRGGGVTNTESKPANEALQPSGDDSSEDPLSDYVYDVYQISSEPLTNENHPQSQIGYIRFFDDDENGLYQSDDDDDPTRKIYSDDEDSNAESFYQNDYPSDEDAGVLSETYSSENENLGPVIIERPEDADGVDYLKGGGDEIGEENLEDLYGEFFDDEDSLDVNFLPDDHGGEEHYKRQNFFPGEEEDEMAIHRDKIFGRLQRMIDEEP</sequence>
<protein>
    <submittedName>
        <fullName evidence="4">DUF1762-domain-containing protein</fullName>
    </submittedName>
</protein>
<keyword evidence="5" id="KW-1185">Reference proteome</keyword>
<feature type="compositionally biased region" description="Polar residues" evidence="2">
    <location>
        <begin position="37"/>
        <end position="57"/>
    </location>
</feature>
<organism evidence="4 5">
    <name type="scientific">Hyphopichia burtonii NRRL Y-1933</name>
    <dbReference type="NCBI Taxonomy" id="984485"/>
    <lineage>
        <taxon>Eukaryota</taxon>
        <taxon>Fungi</taxon>
        <taxon>Dikarya</taxon>
        <taxon>Ascomycota</taxon>
        <taxon>Saccharomycotina</taxon>
        <taxon>Pichiomycetes</taxon>
        <taxon>Debaryomycetaceae</taxon>
        <taxon>Hyphopichia</taxon>
    </lineage>
</organism>
<dbReference type="Proteomes" id="UP000095085">
    <property type="component" value="Unassembled WGS sequence"/>
</dbReference>
<feature type="region of interest" description="Disordered" evidence="2">
    <location>
        <begin position="1"/>
        <end position="57"/>
    </location>
</feature>
<feature type="region of interest" description="Disordered" evidence="2">
    <location>
        <begin position="202"/>
        <end position="243"/>
    </location>
</feature>
<dbReference type="GO" id="GO:0005737">
    <property type="term" value="C:cytoplasm"/>
    <property type="evidence" value="ECO:0007669"/>
    <property type="project" value="TreeGrafter"/>
</dbReference>
<reference evidence="5" key="1">
    <citation type="submission" date="2016-05" db="EMBL/GenBank/DDBJ databases">
        <title>Comparative genomics of biotechnologically important yeasts.</title>
        <authorList>
            <consortium name="DOE Joint Genome Institute"/>
            <person name="Riley R."/>
            <person name="Haridas S."/>
            <person name="Wolfe K.H."/>
            <person name="Lopes M.R."/>
            <person name="Hittinger C.T."/>
            <person name="Goker M."/>
            <person name="Salamov A."/>
            <person name="Wisecaver J."/>
            <person name="Long T.M."/>
            <person name="Aerts A.L."/>
            <person name="Barry K."/>
            <person name="Choi C."/>
            <person name="Clum A."/>
            <person name="Coughlan A.Y."/>
            <person name="Deshpande S."/>
            <person name="Douglass A.P."/>
            <person name="Hanson S.J."/>
            <person name="Klenk H.-P."/>
            <person name="Labutti K."/>
            <person name="Lapidus A."/>
            <person name="Lindquist E."/>
            <person name="Lipzen A."/>
            <person name="Meier-Kolthoff J.P."/>
            <person name="Ohm R.A."/>
            <person name="Otillar R.P."/>
            <person name="Pangilinan J."/>
            <person name="Peng Y."/>
            <person name="Rokas A."/>
            <person name="Rosa C.A."/>
            <person name="Scheuner C."/>
            <person name="Sibirny A.A."/>
            <person name="Slot J.C."/>
            <person name="Stielow J.B."/>
            <person name="Sun H."/>
            <person name="Kurtzman C.P."/>
            <person name="Blackwell M."/>
            <person name="Grigoriev I.V."/>
            <person name="Jeffries T.W."/>
        </authorList>
    </citation>
    <scope>NUCLEOTIDE SEQUENCE [LARGE SCALE GENOMIC DNA]</scope>
    <source>
        <strain evidence="5">NRRL Y-1933</strain>
    </source>
</reference>
<gene>
    <name evidence="4" type="ORF">HYPBUDRAFT_153497</name>
</gene>
<dbReference type="GeneID" id="30996124"/>
<dbReference type="OrthoDB" id="6255506at2759"/>
<dbReference type="RefSeq" id="XP_020074950.1">
    <property type="nucleotide sequence ID" value="XM_020221575.1"/>
</dbReference>
<accession>A0A1E4RF64</accession>
<feature type="region of interest" description="Disordered" evidence="2">
    <location>
        <begin position="126"/>
        <end position="168"/>
    </location>
</feature>
<proteinExistence type="inferred from homology"/>
<dbReference type="InterPro" id="IPR040150">
    <property type="entry name" value="Iwr1"/>
</dbReference>
<evidence type="ECO:0000256" key="1">
    <source>
        <dbReference type="ARBA" id="ARBA00010218"/>
    </source>
</evidence>
<dbReference type="STRING" id="984485.A0A1E4RF64"/>
<dbReference type="GO" id="GO:0006606">
    <property type="term" value="P:protein import into nucleus"/>
    <property type="evidence" value="ECO:0007669"/>
    <property type="project" value="InterPro"/>
</dbReference>
<feature type="domain" description="Transcription factor Iwr1" evidence="3">
    <location>
        <begin position="169"/>
        <end position="240"/>
    </location>
</feature>
<evidence type="ECO:0000259" key="3">
    <source>
        <dbReference type="Pfam" id="PF08574"/>
    </source>
</evidence>
<feature type="compositionally biased region" description="Acidic residues" evidence="2">
    <location>
        <begin position="202"/>
        <end position="214"/>
    </location>
</feature>
<evidence type="ECO:0000256" key="2">
    <source>
        <dbReference type="SAM" id="MobiDB-lite"/>
    </source>
</evidence>